<evidence type="ECO:0000259" key="3">
    <source>
        <dbReference type="PROSITE" id="PS50837"/>
    </source>
</evidence>
<evidence type="ECO:0000313" key="5">
    <source>
        <dbReference type="Proteomes" id="UP000567179"/>
    </source>
</evidence>
<reference evidence="4 5" key="1">
    <citation type="journal article" date="2020" name="ISME J.">
        <title>Uncovering the hidden diversity of litter-decomposition mechanisms in mushroom-forming fungi.</title>
        <authorList>
            <person name="Floudas D."/>
            <person name="Bentzer J."/>
            <person name="Ahren D."/>
            <person name="Johansson T."/>
            <person name="Persson P."/>
            <person name="Tunlid A."/>
        </authorList>
    </citation>
    <scope>NUCLEOTIDE SEQUENCE [LARGE SCALE GENOMIC DNA]</scope>
    <source>
        <strain evidence="4 5">CBS 101986</strain>
    </source>
</reference>
<dbReference type="InterPro" id="IPR007111">
    <property type="entry name" value="NACHT_NTPase"/>
</dbReference>
<dbReference type="InterPro" id="IPR056884">
    <property type="entry name" value="NPHP3-like_N"/>
</dbReference>
<evidence type="ECO:0000313" key="4">
    <source>
        <dbReference type="EMBL" id="KAF5329719.1"/>
    </source>
</evidence>
<feature type="domain" description="NACHT" evidence="3">
    <location>
        <begin position="104"/>
        <end position="252"/>
    </location>
</feature>
<dbReference type="Gene3D" id="3.40.50.300">
    <property type="entry name" value="P-loop containing nucleotide triphosphate hydrolases"/>
    <property type="match status" value="1"/>
</dbReference>
<organism evidence="4 5">
    <name type="scientific">Psilocybe cf. subviscida</name>
    <dbReference type="NCBI Taxonomy" id="2480587"/>
    <lineage>
        <taxon>Eukaryota</taxon>
        <taxon>Fungi</taxon>
        <taxon>Dikarya</taxon>
        <taxon>Basidiomycota</taxon>
        <taxon>Agaricomycotina</taxon>
        <taxon>Agaricomycetes</taxon>
        <taxon>Agaricomycetidae</taxon>
        <taxon>Agaricales</taxon>
        <taxon>Agaricineae</taxon>
        <taxon>Strophariaceae</taxon>
        <taxon>Psilocybe</taxon>
    </lineage>
</organism>
<dbReference type="EMBL" id="JAACJJ010000002">
    <property type="protein sequence ID" value="KAF5329719.1"/>
    <property type="molecule type" value="Genomic_DNA"/>
</dbReference>
<dbReference type="Proteomes" id="UP000567179">
    <property type="component" value="Unassembled WGS sequence"/>
</dbReference>
<proteinExistence type="predicted"/>
<keyword evidence="1" id="KW-0677">Repeat</keyword>
<feature type="compositionally biased region" description="Low complexity" evidence="2">
    <location>
        <begin position="8"/>
        <end position="19"/>
    </location>
</feature>
<dbReference type="InterPro" id="IPR027417">
    <property type="entry name" value="P-loop_NTPase"/>
</dbReference>
<dbReference type="Pfam" id="PF24883">
    <property type="entry name" value="NPHP3_N"/>
    <property type="match status" value="1"/>
</dbReference>
<gene>
    <name evidence="4" type="ORF">D9619_009489</name>
</gene>
<keyword evidence="5" id="KW-1185">Reference proteome</keyword>
<sequence>MAERTLDDSGPQDSDSGGSMFRQASDIHIHGGTFNAYGSGGRGGTEEKKRIMDTMALLSSRAEQGAPYDAAAREDVPKCHEHTRMAIMEGVHKWAHSQEPDACPLMWMHGPAGSGKTTIMQTVAETLDKEKSLAASFFFSRLSARRPKEKENFVTTLAHQLSLCVPALQQPLTNALSDSSILTKSLAKQMDALVIGPLNELDVDQIGPRRIFLVDGLDECNGDAAQRDILNLLEQFVRHARHPVRILVASRSLSHIRGFFSQGKITAITATMPLDNDYQSNEDVKRFLDSEFAKIRDEHPSRGGLPSQWPLDRDVKALVARASGQFIYASVVMKFIAGHGRHPAESLQTIIDLKASSGARPYDELDAVYAQVLSTIETENVEFIQTLMGCLLLDAKYTIAWVVQNKATNIVDAFFMLHAGTTEARINRMYPLITTKPKGGLQFAHASFPDYLLDGSRSMGFVLDMRWHSYSTQRGRRQDF</sequence>
<evidence type="ECO:0000256" key="2">
    <source>
        <dbReference type="SAM" id="MobiDB-lite"/>
    </source>
</evidence>
<protein>
    <recommendedName>
        <fullName evidence="3">NACHT domain-containing protein</fullName>
    </recommendedName>
</protein>
<name>A0A8H5BUE0_9AGAR</name>
<evidence type="ECO:0000256" key="1">
    <source>
        <dbReference type="ARBA" id="ARBA00022737"/>
    </source>
</evidence>
<dbReference type="OrthoDB" id="3040368at2759"/>
<dbReference type="PANTHER" id="PTHR10039">
    <property type="entry name" value="AMELOGENIN"/>
    <property type="match status" value="1"/>
</dbReference>
<accession>A0A8H5BUE0</accession>
<dbReference type="PANTHER" id="PTHR10039:SF14">
    <property type="entry name" value="NACHT DOMAIN-CONTAINING PROTEIN"/>
    <property type="match status" value="1"/>
</dbReference>
<comment type="caution">
    <text evidence="4">The sequence shown here is derived from an EMBL/GenBank/DDBJ whole genome shotgun (WGS) entry which is preliminary data.</text>
</comment>
<feature type="region of interest" description="Disordered" evidence="2">
    <location>
        <begin position="1"/>
        <end position="21"/>
    </location>
</feature>
<dbReference type="SUPFAM" id="SSF52540">
    <property type="entry name" value="P-loop containing nucleoside triphosphate hydrolases"/>
    <property type="match status" value="1"/>
</dbReference>
<dbReference type="PROSITE" id="PS50837">
    <property type="entry name" value="NACHT"/>
    <property type="match status" value="1"/>
</dbReference>
<dbReference type="AlphaFoldDB" id="A0A8H5BUE0"/>